<dbReference type="Gene3D" id="3.40.1350.10">
    <property type="match status" value="1"/>
</dbReference>
<evidence type="ECO:0000256" key="3">
    <source>
        <dbReference type="ARBA" id="ARBA00022801"/>
    </source>
</evidence>
<dbReference type="SMART" id="SM00990">
    <property type="entry name" value="VRR_NUC"/>
    <property type="match status" value="1"/>
</dbReference>
<evidence type="ECO:0000313" key="6">
    <source>
        <dbReference type="Proteomes" id="UP001055149"/>
    </source>
</evidence>
<keyword evidence="6" id="KW-1185">Reference proteome</keyword>
<comment type="caution">
    <text evidence="5">The sequence shown here is derived from an EMBL/GenBank/DDBJ whole genome shotgun (WGS) entry which is preliminary data.</text>
</comment>
<dbReference type="InterPro" id="IPR011856">
    <property type="entry name" value="tRNA_endonuc-like_dom_sf"/>
</dbReference>
<sequence length="109" mass="12194">MKSEAQIQNEILVALSKCGCTVIRTNAGQARTMQGRIIKLAPRGWPDITGFRKSDGRMLLVEVKNEKGRLRPDQVKFQEFISQYPVLYGVCRSAEDAIKLVEDVNNAGK</sequence>
<protein>
    <recommendedName>
        <fullName evidence="4">VRR-NUC domain-containing protein</fullName>
    </recommendedName>
</protein>
<accession>A0ABQ5JF81</accession>
<dbReference type="InterPro" id="IPR014883">
    <property type="entry name" value="VRR_NUC"/>
</dbReference>
<evidence type="ECO:0000256" key="2">
    <source>
        <dbReference type="ARBA" id="ARBA00022722"/>
    </source>
</evidence>
<dbReference type="RefSeq" id="WP_244054489.1">
    <property type="nucleotide sequence ID" value="NZ_BQXH01000003.1"/>
</dbReference>
<keyword evidence="3" id="KW-0378">Hydrolase</keyword>
<evidence type="ECO:0000313" key="5">
    <source>
        <dbReference type="EMBL" id="GKS80708.1"/>
    </source>
</evidence>
<dbReference type="Proteomes" id="UP001055149">
    <property type="component" value="Unassembled WGS sequence"/>
</dbReference>
<organism evidence="5 6">
    <name type="scientific">Ligilactobacillus pabuli</name>
    <dbReference type="NCBI Taxonomy" id="2886039"/>
    <lineage>
        <taxon>Bacteria</taxon>
        <taxon>Bacillati</taxon>
        <taxon>Bacillota</taxon>
        <taxon>Bacilli</taxon>
        <taxon>Lactobacillales</taxon>
        <taxon>Lactobacillaceae</taxon>
        <taxon>Ligilactobacillus</taxon>
    </lineage>
</organism>
<evidence type="ECO:0000259" key="4">
    <source>
        <dbReference type="SMART" id="SM00990"/>
    </source>
</evidence>
<dbReference type="Pfam" id="PF08774">
    <property type="entry name" value="VRR_NUC"/>
    <property type="match status" value="1"/>
</dbReference>
<feature type="domain" description="VRR-NUC" evidence="4">
    <location>
        <begin position="2"/>
        <end position="95"/>
    </location>
</feature>
<comment type="cofactor">
    <cofactor evidence="1">
        <name>Mg(2+)</name>
        <dbReference type="ChEBI" id="CHEBI:18420"/>
    </cofactor>
</comment>
<dbReference type="EMBL" id="BQXH01000003">
    <property type="protein sequence ID" value="GKS80708.1"/>
    <property type="molecule type" value="Genomic_DNA"/>
</dbReference>
<proteinExistence type="predicted"/>
<gene>
    <name evidence="5" type="ORF">LPAF129_03930</name>
</gene>
<reference evidence="5" key="1">
    <citation type="journal article" date="2022" name="Int. J. Syst. Evol. Microbiol.">
        <title>A novel species of lactic acid bacteria, Ligilactobacillus pabuli sp. nov., isolated from alfalfa silage.</title>
        <authorList>
            <person name="Tohno M."/>
            <person name="Tanizawa Y."/>
            <person name="Sawada H."/>
            <person name="Sakamoto M."/>
            <person name="Ohkuma M."/>
            <person name="Kobayashi H."/>
        </authorList>
    </citation>
    <scope>NUCLEOTIDE SEQUENCE</scope>
    <source>
        <strain evidence="5">AF129</strain>
    </source>
</reference>
<evidence type="ECO:0000256" key="1">
    <source>
        <dbReference type="ARBA" id="ARBA00001946"/>
    </source>
</evidence>
<name>A0ABQ5JF81_9LACO</name>
<keyword evidence="2" id="KW-0540">Nuclease</keyword>